<feature type="compositionally biased region" description="Basic and acidic residues" evidence="8">
    <location>
        <begin position="134"/>
        <end position="155"/>
    </location>
</feature>
<protein>
    <submittedName>
        <fullName evidence="11">Remodeling and spacing factor 1-like</fullName>
    </submittedName>
</protein>
<dbReference type="InterPro" id="IPR028942">
    <property type="entry name" value="WHIM1_dom"/>
</dbReference>
<feature type="compositionally biased region" description="Basic and acidic residues" evidence="8">
    <location>
        <begin position="745"/>
        <end position="754"/>
    </location>
</feature>
<feature type="compositionally biased region" description="Basic residues" evidence="8">
    <location>
        <begin position="274"/>
        <end position="300"/>
    </location>
</feature>
<feature type="region of interest" description="Disordered" evidence="8">
    <location>
        <begin position="506"/>
        <end position="807"/>
    </location>
</feature>
<organism evidence="10 11">
    <name type="scientific">Saccoglossus kowalevskii</name>
    <name type="common">Acorn worm</name>
    <dbReference type="NCBI Taxonomy" id="10224"/>
    <lineage>
        <taxon>Eukaryota</taxon>
        <taxon>Metazoa</taxon>
        <taxon>Hemichordata</taxon>
        <taxon>Enteropneusta</taxon>
        <taxon>Harrimaniidae</taxon>
        <taxon>Saccoglossus</taxon>
    </lineage>
</organism>
<feature type="compositionally biased region" description="Acidic residues" evidence="8">
    <location>
        <begin position="238"/>
        <end position="268"/>
    </location>
</feature>
<evidence type="ECO:0000256" key="4">
    <source>
        <dbReference type="ARBA" id="ARBA00022833"/>
    </source>
</evidence>
<name>A0ABM0MI84_SACKO</name>
<reference evidence="11" key="1">
    <citation type="submission" date="2025-08" db="UniProtKB">
        <authorList>
            <consortium name="RefSeq"/>
        </authorList>
    </citation>
    <scope>IDENTIFICATION</scope>
    <source>
        <tissue evidence="11">Testes</tissue>
    </source>
</reference>
<feature type="compositionally biased region" description="Acidic residues" evidence="8">
    <location>
        <begin position="309"/>
        <end position="328"/>
    </location>
</feature>
<feature type="compositionally biased region" description="Low complexity" evidence="8">
    <location>
        <begin position="595"/>
        <end position="605"/>
    </location>
</feature>
<sequence length="893" mass="103305">FTWNVSNVAYWELQKLGYAEMEADVKVDILKFLCEAQFDENIKFKTFINKEIEADTMRVQPDLDFNIGIYREEQDDIDGSTWHSVVSDREELSRLIVSLRGVTEKKSDDTDSTSGSVTTNDQKNAEDFLISDDENSRDSLDDKTPVSIDKIKKESQEDEDDQEQKEERKDPKSASTKDAEQKESAVNSESIKKEETADEEDEKEQKDSKEGDADKTQKVGDKEEEQTDKEKDKKEDDQKEEEDKPSDDEEKENGTEDKEEEMIENEEEVATKEPKKRGRKKKRRGRPRLTLKKTPRKAVAKKPSYKEISDEEKEDDEEDDEEEEEEKCDDDKPCCKCGQYDQPEWILLCDKCDAGYHTACLRPPLMMIPDGEWFCPSCEHVTLIVKLQEMLELLDGQIKRKERRQRKKERQTFIGINPANIIQMENERITKIRTKKGKENIIEDIIFERRSGRQRKQISYRFEEFDDAINSAIRDEVKEKQEYQAECETAGAGVSRGKDISTIVEESEKELSQTSHWSKRARKKRLMDLDATSEESYSSEEVKYGSSSSDSEGDFIAENDEDISESDSSHRRPKQRRRGRRGKPYIKPTRRSQRNSRNLQRYYSDSMDDEDEEDDFESDESSDYSDEFRRKRALRKIAQKRRVSYREQSDSGNSATESSADEKPQQTLPQELRKSRVVKHRLVTDSEEESTEKSSEDEKSDDEQGESMDHKDSDFSVNEIAKRKKRYEDDSDFEAEVARKKLKERHSQRSEGKRVNYQALLGQSSEEEDEEQKEDDDIESDDESVTKDHKIVETHVKPLSATEKNGTVKYKTTDKVRIVNSETSVDKIENQDKEATSAATVSAPSVAASSAEVSHANGQNFFNGVKPEPEESDDEDELLNVTDLVDYVTRDTL</sequence>
<dbReference type="InterPro" id="IPR001965">
    <property type="entry name" value="Znf_PHD"/>
</dbReference>
<feature type="region of interest" description="Disordered" evidence="8">
    <location>
        <begin position="103"/>
        <end position="331"/>
    </location>
</feature>
<keyword evidence="2" id="KW-0479">Metal-binding</keyword>
<evidence type="ECO:0000256" key="7">
    <source>
        <dbReference type="SAM" id="Coils"/>
    </source>
</evidence>
<dbReference type="InterPro" id="IPR013083">
    <property type="entry name" value="Znf_RING/FYVE/PHD"/>
</dbReference>
<keyword evidence="4" id="KW-0862">Zinc</keyword>
<feature type="non-terminal residue" evidence="11">
    <location>
        <position position="1"/>
    </location>
</feature>
<feature type="region of interest" description="Disordered" evidence="8">
    <location>
        <begin position="847"/>
        <end position="880"/>
    </location>
</feature>
<dbReference type="CDD" id="cd15543">
    <property type="entry name" value="PHD_RSF1"/>
    <property type="match status" value="1"/>
</dbReference>
<evidence type="ECO:0000256" key="1">
    <source>
        <dbReference type="ARBA" id="ARBA00004123"/>
    </source>
</evidence>
<dbReference type="InterPro" id="IPR019787">
    <property type="entry name" value="Znf_PHD-finger"/>
</dbReference>
<evidence type="ECO:0000256" key="8">
    <source>
        <dbReference type="SAM" id="MobiDB-lite"/>
    </source>
</evidence>
<feature type="compositionally biased region" description="Basic and acidic residues" evidence="8">
    <location>
        <begin position="228"/>
        <end position="237"/>
    </location>
</feature>
<comment type="subcellular location">
    <subcellularLocation>
        <location evidence="1">Nucleus</location>
    </subcellularLocation>
</comment>
<dbReference type="PROSITE" id="PS01359">
    <property type="entry name" value="ZF_PHD_1"/>
    <property type="match status" value="1"/>
</dbReference>
<dbReference type="Pfam" id="PF00628">
    <property type="entry name" value="PHD"/>
    <property type="match status" value="1"/>
</dbReference>
<gene>
    <name evidence="11" type="primary">LOC100370373</name>
</gene>
<dbReference type="Gene3D" id="3.30.40.10">
    <property type="entry name" value="Zinc/RING finger domain, C3HC4 (zinc finger)"/>
    <property type="match status" value="1"/>
</dbReference>
<keyword evidence="7" id="KW-0175">Coiled coil</keyword>
<feature type="compositionally biased region" description="Basic residues" evidence="8">
    <location>
        <begin position="571"/>
        <end position="594"/>
    </location>
</feature>
<dbReference type="InterPro" id="IPR028938">
    <property type="entry name" value="Rsf1-like"/>
</dbReference>
<accession>A0ABM0MI84</accession>
<dbReference type="PANTHER" id="PTHR14296:SF16">
    <property type="entry name" value="REMODELING AND SPACING FACTOR 1"/>
    <property type="match status" value="1"/>
</dbReference>
<dbReference type="Proteomes" id="UP000694865">
    <property type="component" value="Unplaced"/>
</dbReference>
<dbReference type="GeneID" id="100370373"/>
<evidence type="ECO:0000313" key="11">
    <source>
        <dbReference type="RefSeq" id="XP_006819725.1"/>
    </source>
</evidence>
<feature type="compositionally biased region" description="Basic residues" evidence="8">
    <location>
        <begin position="630"/>
        <end position="643"/>
    </location>
</feature>
<evidence type="ECO:0000256" key="5">
    <source>
        <dbReference type="ARBA" id="ARBA00023242"/>
    </source>
</evidence>
<feature type="compositionally biased region" description="Low complexity" evidence="8">
    <location>
        <begin position="112"/>
        <end position="121"/>
    </location>
</feature>
<dbReference type="PROSITE" id="PS50016">
    <property type="entry name" value="ZF_PHD_2"/>
    <property type="match status" value="1"/>
</dbReference>
<dbReference type="SUPFAM" id="SSF57903">
    <property type="entry name" value="FYVE/PHD zinc finger"/>
    <property type="match status" value="1"/>
</dbReference>
<evidence type="ECO:0000313" key="10">
    <source>
        <dbReference type="Proteomes" id="UP000694865"/>
    </source>
</evidence>
<feature type="compositionally biased region" description="Acidic residues" evidence="8">
    <location>
        <begin position="551"/>
        <end position="565"/>
    </location>
</feature>
<feature type="compositionally biased region" description="Basic and acidic residues" evidence="8">
    <location>
        <begin position="165"/>
        <end position="183"/>
    </location>
</feature>
<dbReference type="InterPro" id="IPR011011">
    <property type="entry name" value="Znf_FYVE_PHD"/>
</dbReference>
<dbReference type="Pfam" id="PF15612">
    <property type="entry name" value="WHIM1"/>
    <property type="match status" value="1"/>
</dbReference>
<feature type="compositionally biased region" description="Acidic residues" evidence="8">
    <location>
        <begin position="765"/>
        <end position="783"/>
    </location>
</feature>
<evidence type="ECO:0000259" key="9">
    <source>
        <dbReference type="PROSITE" id="PS50016"/>
    </source>
</evidence>
<dbReference type="RefSeq" id="XP_006819725.1">
    <property type="nucleotide sequence ID" value="XM_006819662.1"/>
</dbReference>
<feature type="coiled-coil region" evidence="7">
    <location>
        <begin position="384"/>
        <end position="411"/>
    </location>
</feature>
<evidence type="ECO:0000256" key="2">
    <source>
        <dbReference type="ARBA" id="ARBA00022723"/>
    </source>
</evidence>
<feature type="domain" description="PHD-type" evidence="9">
    <location>
        <begin position="331"/>
        <end position="381"/>
    </location>
</feature>
<feature type="compositionally biased region" description="Basic and acidic residues" evidence="8">
    <location>
        <begin position="203"/>
        <end position="221"/>
    </location>
</feature>
<feature type="compositionally biased region" description="Acidic residues" evidence="8">
    <location>
        <begin position="606"/>
        <end position="625"/>
    </location>
</feature>
<keyword evidence="3 6" id="KW-0863">Zinc-finger</keyword>
<keyword evidence="10" id="KW-1185">Reference proteome</keyword>
<dbReference type="InterPro" id="IPR019786">
    <property type="entry name" value="Zinc_finger_PHD-type_CS"/>
</dbReference>
<dbReference type="PANTHER" id="PTHR14296">
    <property type="entry name" value="REMODELING AND SPACING FACTOR 1"/>
    <property type="match status" value="1"/>
</dbReference>
<keyword evidence="5" id="KW-0539">Nucleus</keyword>
<feature type="compositionally biased region" description="Basic and acidic residues" evidence="8">
    <location>
        <begin position="784"/>
        <end position="796"/>
    </location>
</feature>
<evidence type="ECO:0000256" key="3">
    <source>
        <dbReference type="ARBA" id="ARBA00022771"/>
    </source>
</evidence>
<evidence type="ECO:0000256" key="6">
    <source>
        <dbReference type="PROSITE-ProRule" id="PRU00146"/>
    </source>
</evidence>
<proteinExistence type="predicted"/>
<dbReference type="SMART" id="SM00249">
    <property type="entry name" value="PHD"/>
    <property type="match status" value="1"/>
</dbReference>